<dbReference type="HAMAP" id="MF_01109">
    <property type="entry name" value="OTCase"/>
    <property type="match status" value="1"/>
</dbReference>
<keyword evidence="8" id="KW-0963">Cytoplasm</keyword>
<evidence type="ECO:0000256" key="6">
    <source>
        <dbReference type="ARBA" id="ARBA00022679"/>
    </source>
</evidence>
<dbReference type="GO" id="GO:0042450">
    <property type="term" value="P:L-arginine biosynthetic process via ornithine"/>
    <property type="evidence" value="ECO:0007669"/>
    <property type="project" value="UniProtKB-UniRule"/>
</dbReference>
<dbReference type="EC" id="2.1.3.3" evidence="4 8"/>
<comment type="caution">
    <text evidence="11">The sequence shown here is derived from an EMBL/GenBank/DDBJ whole genome shotgun (WGS) entry which is preliminary data.</text>
</comment>
<dbReference type="AlphaFoldDB" id="A0A162EEC4"/>
<dbReference type="GO" id="GO:0005737">
    <property type="term" value="C:cytoplasm"/>
    <property type="evidence" value="ECO:0007669"/>
    <property type="project" value="UniProtKB-SubCell"/>
</dbReference>
<evidence type="ECO:0000256" key="7">
    <source>
        <dbReference type="ARBA" id="ARBA00048772"/>
    </source>
</evidence>
<evidence type="ECO:0000256" key="4">
    <source>
        <dbReference type="ARBA" id="ARBA00013007"/>
    </source>
</evidence>
<dbReference type="PRINTS" id="PR00100">
    <property type="entry name" value="AOTCASE"/>
</dbReference>
<evidence type="ECO:0000256" key="3">
    <source>
        <dbReference type="ARBA" id="ARBA00007805"/>
    </source>
</evidence>
<evidence type="ECO:0000256" key="2">
    <source>
        <dbReference type="ARBA" id="ARBA00004975"/>
    </source>
</evidence>
<feature type="binding site" evidence="8">
    <location>
        <begin position="235"/>
        <end position="236"/>
    </location>
    <ligand>
        <name>L-ornithine</name>
        <dbReference type="ChEBI" id="CHEBI:46911"/>
    </ligand>
</feature>
<feature type="binding site" evidence="8">
    <location>
        <begin position="58"/>
        <end position="61"/>
    </location>
    <ligand>
        <name>carbamoyl phosphate</name>
        <dbReference type="ChEBI" id="CHEBI:58228"/>
    </ligand>
</feature>
<reference evidence="11" key="1">
    <citation type="submission" date="2016-02" db="EMBL/GenBank/DDBJ databases">
        <title>Genome sequence of Bacillus trypoxylicola KCTC 13244(T).</title>
        <authorList>
            <person name="Jeong H."/>
            <person name="Park S.-H."/>
            <person name="Choi S.-K."/>
        </authorList>
    </citation>
    <scope>NUCLEOTIDE SEQUENCE [LARGE SCALE GENOMIC DNA]</scope>
    <source>
        <strain evidence="11">KCTC 13244</strain>
    </source>
</reference>
<evidence type="ECO:0000313" key="12">
    <source>
        <dbReference type="Proteomes" id="UP000075806"/>
    </source>
</evidence>
<comment type="function">
    <text evidence="1">Reversibly catalyzes the transfer of the carbamoyl group from carbamoyl phosphate (CP) to the N(epsilon) atom of ornithine (ORN) to produce L-citrulline.</text>
</comment>
<feature type="domain" description="Aspartate/ornithine carbamoyltransferase Asp/Orn-binding" evidence="9">
    <location>
        <begin position="155"/>
        <end position="309"/>
    </location>
</feature>
<dbReference type="GO" id="GO:0004585">
    <property type="term" value="F:ornithine carbamoyltransferase activity"/>
    <property type="evidence" value="ECO:0007669"/>
    <property type="project" value="UniProtKB-UniRule"/>
</dbReference>
<dbReference type="OrthoDB" id="9802587at2"/>
<feature type="binding site" evidence="8">
    <location>
        <begin position="271"/>
        <end position="272"/>
    </location>
    <ligand>
        <name>carbamoyl phosphate</name>
        <dbReference type="ChEBI" id="CHEBI:58228"/>
    </ligand>
</feature>
<dbReference type="Pfam" id="PF02729">
    <property type="entry name" value="OTCace_N"/>
    <property type="match status" value="1"/>
</dbReference>
<evidence type="ECO:0000256" key="5">
    <source>
        <dbReference type="ARBA" id="ARBA00016634"/>
    </source>
</evidence>
<gene>
    <name evidence="11" type="ORF">AZF04_06320</name>
</gene>
<dbReference type="PRINTS" id="PR00102">
    <property type="entry name" value="OTCASE"/>
</dbReference>
<comment type="similarity">
    <text evidence="3 8">Belongs to the aspartate/ornithine carbamoyltransferase superfamily. OTCase family.</text>
</comment>
<keyword evidence="12" id="KW-1185">Reference proteome</keyword>
<feature type="binding site" evidence="8">
    <location>
        <begin position="136"/>
        <end position="139"/>
    </location>
    <ligand>
        <name>carbamoyl phosphate</name>
        <dbReference type="ChEBI" id="CHEBI:58228"/>
    </ligand>
</feature>
<feature type="binding site" evidence="8">
    <location>
        <position position="85"/>
    </location>
    <ligand>
        <name>carbamoyl phosphate</name>
        <dbReference type="ChEBI" id="CHEBI:58228"/>
    </ligand>
</feature>
<dbReference type="NCBIfam" id="NF001986">
    <property type="entry name" value="PRK00779.1"/>
    <property type="match status" value="1"/>
</dbReference>
<comment type="subcellular location">
    <subcellularLocation>
        <location evidence="8">Cytoplasm</location>
    </subcellularLocation>
</comment>
<dbReference type="GO" id="GO:0016597">
    <property type="term" value="F:amino acid binding"/>
    <property type="evidence" value="ECO:0007669"/>
    <property type="project" value="InterPro"/>
</dbReference>
<proteinExistence type="inferred from homology"/>
<dbReference type="InterPro" id="IPR006131">
    <property type="entry name" value="Asp_carbamoyltransf_Asp/Orn-bd"/>
</dbReference>
<evidence type="ECO:0000313" key="11">
    <source>
        <dbReference type="EMBL" id="KYG32373.1"/>
    </source>
</evidence>
<dbReference type="EMBL" id="LTAO01000012">
    <property type="protein sequence ID" value="KYG32373.1"/>
    <property type="molecule type" value="Genomic_DNA"/>
</dbReference>
<feature type="binding site" evidence="8">
    <location>
        <position position="167"/>
    </location>
    <ligand>
        <name>L-ornithine</name>
        <dbReference type="ChEBI" id="CHEBI:46911"/>
    </ligand>
</feature>
<dbReference type="SUPFAM" id="SSF53671">
    <property type="entry name" value="Aspartate/ornithine carbamoyltransferase"/>
    <property type="match status" value="1"/>
</dbReference>
<dbReference type="NCBIfam" id="TIGR00658">
    <property type="entry name" value="orni_carb_tr"/>
    <property type="match status" value="1"/>
</dbReference>
<feature type="domain" description="Aspartate/ornithine carbamoyltransferase carbamoyl-P binding" evidence="10">
    <location>
        <begin position="9"/>
        <end position="149"/>
    </location>
</feature>
<dbReference type="FunFam" id="3.40.50.1370:FF:000008">
    <property type="entry name" value="Ornithine carbamoyltransferase"/>
    <property type="match status" value="1"/>
</dbReference>
<evidence type="ECO:0000256" key="8">
    <source>
        <dbReference type="HAMAP-Rule" id="MF_01109"/>
    </source>
</evidence>
<feature type="binding site" evidence="8">
    <location>
        <position position="299"/>
    </location>
    <ligand>
        <name>carbamoyl phosphate</name>
        <dbReference type="ChEBI" id="CHEBI:58228"/>
    </ligand>
</feature>
<organism evidence="11 12">
    <name type="scientific">Alkalihalobacillus trypoxylicola</name>
    <dbReference type="NCBI Taxonomy" id="519424"/>
    <lineage>
        <taxon>Bacteria</taxon>
        <taxon>Bacillati</taxon>
        <taxon>Bacillota</taxon>
        <taxon>Bacilli</taxon>
        <taxon>Bacillales</taxon>
        <taxon>Bacillaceae</taxon>
        <taxon>Alkalihalobacillus</taxon>
    </lineage>
</organism>
<evidence type="ECO:0000259" key="10">
    <source>
        <dbReference type="Pfam" id="PF02729"/>
    </source>
</evidence>
<dbReference type="InterPro" id="IPR006130">
    <property type="entry name" value="Asp/Orn_carbamoylTrfase"/>
</dbReference>
<sequence length="313" mass="34573">MKQDTLLNRDFLTLFDYSPQEIEQLLELAIDLKEKLKNGQPTPILAGKSLGMIFENSSTRTRVSFEVGMTQLGGHALFLSPKDLQIGRGELIKDTAQVLSRYVDAIMIRKNSHEQVVEFAQHSSVPVINALTDMYHPCQALADLLTILEHKKKLKGLKLVYIGDGNNVAHSLLVAGAKMGMDVQVCSPEGYQVNANVLEQAKKVAEETGGNVSASSDPKEAVKDADIIYTDVWASMGYEQEQQKREDAFSDFQVNEELVSLAKSDYIFLHCLPAHRGEEVAANVIDGTQSVIYDQAENRLHAQKAILASIVKS</sequence>
<dbReference type="Pfam" id="PF00185">
    <property type="entry name" value="OTCace"/>
    <property type="match status" value="1"/>
</dbReference>
<dbReference type="InterPro" id="IPR006132">
    <property type="entry name" value="Asp/Orn_carbamoyltranf_P-bd"/>
</dbReference>
<evidence type="ECO:0000259" key="9">
    <source>
        <dbReference type="Pfam" id="PF00185"/>
    </source>
</evidence>
<dbReference type="GO" id="GO:0019240">
    <property type="term" value="P:citrulline biosynthetic process"/>
    <property type="evidence" value="ECO:0007669"/>
    <property type="project" value="TreeGrafter"/>
</dbReference>
<dbReference type="PANTHER" id="PTHR45753">
    <property type="entry name" value="ORNITHINE CARBAMOYLTRANSFERASE, MITOCHONDRIAL"/>
    <property type="match status" value="1"/>
</dbReference>
<keyword evidence="6 8" id="KW-0808">Transferase</keyword>
<name>A0A162EEC4_9BACI</name>
<accession>A0A162EEC4</accession>
<dbReference type="Gene3D" id="3.40.50.1370">
    <property type="entry name" value="Aspartate/ornithine carbamoyltransferase"/>
    <property type="match status" value="2"/>
</dbReference>
<dbReference type="RefSeq" id="WP_061948641.1">
    <property type="nucleotide sequence ID" value="NZ_LTAO01000012.1"/>
</dbReference>
<feature type="binding site" evidence="8">
    <location>
        <position position="109"/>
    </location>
    <ligand>
        <name>carbamoyl phosphate</name>
        <dbReference type="ChEBI" id="CHEBI:58228"/>
    </ligand>
</feature>
<dbReference type="STRING" id="519424.AZF04_06320"/>
<dbReference type="InterPro" id="IPR036901">
    <property type="entry name" value="Asp/Orn_carbamoylTrfase_sf"/>
</dbReference>
<feature type="binding site" evidence="8">
    <location>
        <position position="231"/>
    </location>
    <ligand>
        <name>L-ornithine</name>
        <dbReference type="ChEBI" id="CHEBI:46911"/>
    </ligand>
</feature>
<dbReference type="PANTHER" id="PTHR45753:SF3">
    <property type="entry name" value="ORNITHINE TRANSCARBAMYLASE, MITOCHONDRIAL"/>
    <property type="match status" value="1"/>
</dbReference>
<dbReference type="InterPro" id="IPR024904">
    <property type="entry name" value="OTCase_ArgI"/>
</dbReference>
<dbReference type="InterPro" id="IPR002292">
    <property type="entry name" value="Orn/put_carbamltrans"/>
</dbReference>
<evidence type="ECO:0000256" key="1">
    <source>
        <dbReference type="ARBA" id="ARBA00003822"/>
    </source>
</evidence>
<comment type="pathway">
    <text evidence="2">Amino-acid biosynthesis; L-arginine biosynthesis; L-arginine from L-ornithine and carbamoyl phosphate: step 1/3.</text>
</comment>
<dbReference type="Proteomes" id="UP000075806">
    <property type="component" value="Unassembled WGS sequence"/>
</dbReference>
<comment type="catalytic activity">
    <reaction evidence="7 8">
        <text>carbamoyl phosphate + L-ornithine = L-citrulline + phosphate + H(+)</text>
        <dbReference type="Rhea" id="RHEA:19513"/>
        <dbReference type="ChEBI" id="CHEBI:15378"/>
        <dbReference type="ChEBI" id="CHEBI:43474"/>
        <dbReference type="ChEBI" id="CHEBI:46911"/>
        <dbReference type="ChEBI" id="CHEBI:57743"/>
        <dbReference type="ChEBI" id="CHEBI:58228"/>
        <dbReference type="EC" id="2.1.3.3"/>
    </reaction>
</comment>
<protein>
    <recommendedName>
        <fullName evidence="5 8">Ornithine carbamoyltransferase</fullName>
        <shortName evidence="8">OTCase</shortName>
        <ecNumber evidence="4 8">2.1.3.3</ecNumber>
    </recommendedName>
</protein>